<evidence type="ECO:0000256" key="3">
    <source>
        <dbReference type="ARBA" id="ARBA00023125"/>
    </source>
</evidence>
<dbReference type="Pfam" id="PF03466">
    <property type="entry name" value="LysR_substrate"/>
    <property type="match status" value="1"/>
</dbReference>
<dbReference type="Pfam" id="PF00126">
    <property type="entry name" value="HTH_1"/>
    <property type="match status" value="1"/>
</dbReference>
<reference evidence="6 7" key="1">
    <citation type="submission" date="2019-02" db="EMBL/GenBank/DDBJ databases">
        <title>Genomic Encyclopedia of Type Strains, Phase IV (KMG-IV): sequencing the most valuable type-strain genomes for metagenomic binning, comparative biology and taxonomic classification.</title>
        <authorList>
            <person name="Goeker M."/>
        </authorList>
    </citation>
    <scope>NUCLEOTIDE SEQUENCE [LARGE SCALE GENOMIC DNA]</scope>
    <source>
        <strain evidence="6 7">DSM 23814</strain>
    </source>
</reference>
<sequence>MDNCLRRLDLNLLVTLDALLAEHNVTRAAERLHLAQPTVSLQLARLREAFGDPLLLPGPRGMRPTARADELRQPLRQALEALTQAVTPSGPFDPAQSHQTWRVAASDYGETSILLPALAGLRSAAPNARMAILALNPQALASQAEQAHIDLAFHISSEAPLQLRRRSLFNESYVLAARTGHPALQRTLTVTQFCKLDHVIVSPDNGGFHGVTDTALAAKGLTRRVALSVPHFLFLEAVLANTDLVAMVPSRLIKHNTALQVVAPPLEIPGFEMLMLWHDRVHRDPSHQWLREHIVRFL</sequence>
<organism evidence="6 7">
    <name type="scientific">Advenella incenata</name>
    <dbReference type="NCBI Taxonomy" id="267800"/>
    <lineage>
        <taxon>Bacteria</taxon>
        <taxon>Pseudomonadati</taxon>
        <taxon>Pseudomonadota</taxon>
        <taxon>Betaproteobacteria</taxon>
        <taxon>Burkholderiales</taxon>
        <taxon>Alcaligenaceae</taxon>
    </lineage>
</organism>
<keyword evidence="2" id="KW-0805">Transcription regulation</keyword>
<evidence type="ECO:0000259" key="5">
    <source>
        <dbReference type="PROSITE" id="PS50931"/>
    </source>
</evidence>
<dbReference type="Proteomes" id="UP000293398">
    <property type="component" value="Unassembled WGS sequence"/>
</dbReference>
<feature type="domain" description="HTH lysR-type" evidence="5">
    <location>
        <begin position="8"/>
        <end position="65"/>
    </location>
</feature>
<keyword evidence="7" id="KW-1185">Reference proteome</keyword>
<dbReference type="RefSeq" id="WP_130305188.1">
    <property type="nucleotide sequence ID" value="NZ_SHKO01000005.1"/>
</dbReference>
<accession>A0A4V2FRU3</accession>
<evidence type="ECO:0000313" key="7">
    <source>
        <dbReference type="Proteomes" id="UP000293398"/>
    </source>
</evidence>
<comment type="similarity">
    <text evidence="1">Belongs to the LysR transcriptional regulatory family.</text>
</comment>
<evidence type="ECO:0000256" key="1">
    <source>
        <dbReference type="ARBA" id="ARBA00009437"/>
    </source>
</evidence>
<dbReference type="Gene3D" id="1.10.10.10">
    <property type="entry name" value="Winged helix-like DNA-binding domain superfamily/Winged helix DNA-binding domain"/>
    <property type="match status" value="1"/>
</dbReference>
<comment type="caution">
    <text evidence="6">The sequence shown here is derived from an EMBL/GenBank/DDBJ whole genome shotgun (WGS) entry which is preliminary data.</text>
</comment>
<evidence type="ECO:0000313" key="6">
    <source>
        <dbReference type="EMBL" id="RZT91639.1"/>
    </source>
</evidence>
<dbReference type="Gene3D" id="3.40.190.10">
    <property type="entry name" value="Periplasmic binding protein-like II"/>
    <property type="match status" value="2"/>
</dbReference>
<evidence type="ECO:0000256" key="4">
    <source>
        <dbReference type="ARBA" id="ARBA00023163"/>
    </source>
</evidence>
<dbReference type="SUPFAM" id="SSF53850">
    <property type="entry name" value="Periplasmic binding protein-like II"/>
    <property type="match status" value="1"/>
</dbReference>
<gene>
    <name evidence="6" type="ORF">EV681_4395</name>
</gene>
<dbReference type="PANTHER" id="PTHR30118">
    <property type="entry name" value="HTH-TYPE TRANSCRIPTIONAL REGULATOR LEUO-RELATED"/>
    <property type="match status" value="1"/>
</dbReference>
<dbReference type="PROSITE" id="PS50931">
    <property type="entry name" value="HTH_LYSR"/>
    <property type="match status" value="1"/>
</dbReference>
<evidence type="ECO:0000256" key="2">
    <source>
        <dbReference type="ARBA" id="ARBA00023015"/>
    </source>
</evidence>
<dbReference type="EMBL" id="SHKO01000005">
    <property type="protein sequence ID" value="RZT91639.1"/>
    <property type="molecule type" value="Genomic_DNA"/>
</dbReference>
<dbReference type="InterPro" id="IPR036388">
    <property type="entry name" value="WH-like_DNA-bd_sf"/>
</dbReference>
<dbReference type="InterPro" id="IPR000847">
    <property type="entry name" value="LysR_HTH_N"/>
</dbReference>
<dbReference type="PRINTS" id="PR00039">
    <property type="entry name" value="HTHLYSR"/>
</dbReference>
<dbReference type="InterPro" id="IPR005119">
    <property type="entry name" value="LysR_subst-bd"/>
</dbReference>
<protein>
    <submittedName>
        <fullName evidence="6">DNA-binding transcriptional LysR family regulator</fullName>
    </submittedName>
</protein>
<dbReference type="AlphaFoldDB" id="A0A4V2FRU3"/>
<keyword evidence="4" id="KW-0804">Transcription</keyword>
<dbReference type="GO" id="GO:0003677">
    <property type="term" value="F:DNA binding"/>
    <property type="evidence" value="ECO:0007669"/>
    <property type="project" value="UniProtKB-KW"/>
</dbReference>
<name>A0A4V2FRU3_9BURK</name>
<dbReference type="GO" id="GO:0003700">
    <property type="term" value="F:DNA-binding transcription factor activity"/>
    <property type="evidence" value="ECO:0007669"/>
    <property type="project" value="InterPro"/>
</dbReference>
<dbReference type="SUPFAM" id="SSF46785">
    <property type="entry name" value="Winged helix' DNA-binding domain"/>
    <property type="match status" value="1"/>
</dbReference>
<dbReference type="PANTHER" id="PTHR30118:SF15">
    <property type="entry name" value="TRANSCRIPTIONAL REGULATORY PROTEIN"/>
    <property type="match status" value="1"/>
</dbReference>
<dbReference type="InterPro" id="IPR050389">
    <property type="entry name" value="LysR-type_TF"/>
</dbReference>
<dbReference type="InterPro" id="IPR036390">
    <property type="entry name" value="WH_DNA-bd_sf"/>
</dbReference>
<dbReference type="OrthoDB" id="8557381at2"/>
<proteinExistence type="inferred from homology"/>
<keyword evidence="3 6" id="KW-0238">DNA-binding</keyword>